<proteinExistence type="predicted"/>
<dbReference type="EMBL" id="JACSDY010000008">
    <property type="protein sequence ID" value="KAF7421488.1"/>
    <property type="molecule type" value="Genomic_DNA"/>
</dbReference>
<keyword evidence="2" id="KW-1185">Reference proteome</keyword>
<reference evidence="1" key="1">
    <citation type="journal article" date="2020" name="G3 (Bethesda)">
        <title>High-Quality Assemblies for Three Invasive Social Wasps from the &lt;i&gt;Vespula&lt;/i&gt; Genus.</title>
        <authorList>
            <person name="Harrop T.W.R."/>
            <person name="Guhlin J."/>
            <person name="McLaughlin G.M."/>
            <person name="Permina E."/>
            <person name="Stockwell P."/>
            <person name="Gilligan J."/>
            <person name="Le Lec M.F."/>
            <person name="Gruber M.A.M."/>
            <person name="Quinn O."/>
            <person name="Lovegrove M."/>
            <person name="Duncan E.J."/>
            <person name="Remnant E.J."/>
            <person name="Van Eeckhoven J."/>
            <person name="Graham B."/>
            <person name="Knapp R.A."/>
            <person name="Langford K.W."/>
            <person name="Kronenberg Z."/>
            <person name="Press M.O."/>
            <person name="Eacker S.M."/>
            <person name="Wilson-Rankin E.E."/>
            <person name="Purcell J."/>
            <person name="Lester P.J."/>
            <person name="Dearden P.K."/>
        </authorList>
    </citation>
    <scope>NUCLEOTIDE SEQUENCE</scope>
    <source>
        <strain evidence="1">Volc-1</strain>
    </source>
</reference>
<gene>
    <name evidence="1" type="ORF">H0235_009324</name>
</gene>
<dbReference type="AlphaFoldDB" id="A0A834U856"/>
<organism evidence="1 2">
    <name type="scientific">Vespula pensylvanica</name>
    <name type="common">Western yellow jacket</name>
    <name type="synonym">Wasp</name>
    <dbReference type="NCBI Taxonomy" id="30213"/>
    <lineage>
        <taxon>Eukaryota</taxon>
        <taxon>Metazoa</taxon>
        <taxon>Ecdysozoa</taxon>
        <taxon>Arthropoda</taxon>
        <taxon>Hexapoda</taxon>
        <taxon>Insecta</taxon>
        <taxon>Pterygota</taxon>
        <taxon>Neoptera</taxon>
        <taxon>Endopterygota</taxon>
        <taxon>Hymenoptera</taxon>
        <taxon>Apocrita</taxon>
        <taxon>Aculeata</taxon>
        <taxon>Vespoidea</taxon>
        <taxon>Vespidae</taxon>
        <taxon>Vespinae</taxon>
        <taxon>Vespula</taxon>
    </lineage>
</organism>
<name>A0A834U856_VESPE</name>
<protein>
    <submittedName>
        <fullName evidence="1">Uncharacterized protein</fullName>
    </submittedName>
</protein>
<evidence type="ECO:0000313" key="1">
    <source>
        <dbReference type="EMBL" id="KAF7421488.1"/>
    </source>
</evidence>
<sequence length="152" mass="17184">MVNRQEQCSQQEEERTALEGHAESGFAIDWSFRRARRSLRSIVMRDINSVRVIQYDGGPLVVCEMAMKRTARWSASESRVQARVSETSKTKRTVFSSANVHEEERIKFYLGGLLTMSGTLEWSLRMLADGGFKENSGSVTLVASDDSRSTRN</sequence>
<comment type="caution">
    <text evidence="1">The sequence shown here is derived from an EMBL/GenBank/DDBJ whole genome shotgun (WGS) entry which is preliminary data.</text>
</comment>
<dbReference type="Proteomes" id="UP000600918">
    <property type="component" value="Unassembled WGS sequence"/>
</dbReference>
<evidence type="ECO:0000313" key="2">
    <source>
        <dbReference type="Proteomes" id="UP000600918"/>
    </source>
</evidence>
<accession>A0A834U856</accession>